<proteinExistence type="predicted"/>
<gene>
    <name evidence="2" type="ORF">SDC9_113733</name>
</gene>
<feature type="region of interest" description="Disordered" evidence="1">
    <location>
        <begin position="65"/>
        <end position="138"/>
    </location>
</feature>
<name>A0A645BQF6_9ZZZZ</name>
<protein>
    <submittedName>
        <fullName evidence="2">Uncharacterized protein</fullName>
    </submittedName>
</protein>
<accession>A0A645BQF6</accession>
<feature type="region of interest" description="Disordered" evidence="1">
    <location>
        <begin position="165"/>
        <end position="207"/>
    </location>
</feature>
<feature type="compositionally biased region" description="Low complexity" evidence="1">
    <location>
        <begin position="187"/>
        <end position="197"/>
    </location>
</feature>
<feature type="compositionally biased region" description="Low complexity" evidence="1">
    <location>
        <begin position="112"/>
        <end position="121"/>
    </location>
</feature>
<comment type="caution">
    <text evidence="2">The sequence shown here is derived from an EMBL/GenBank/DDBJ whole genome shotgun (WGS) entry which is preliminary data.</text>
</comment>
<feature type="compositionally biased region" description="Gly residues" evidence="1">
    <location>
        <begin position="96"/>
        <end position="111"/>
    </location>
</feature>
<sequence length="322" mass="32643">MVVHQGAYVVQAGLLVLPPVARGGVRGEQVPLCRAGAERVGRDDVDAGAEQVTPVMDVLRVARADDHHHHRGDRRAVVGPGAPRGVDHAGVHQPGEVGGDGEAHHVGGGAGDDLAGLVAGGPVRTEHGDLRPLRGGGVRLGEGLEARLGDRERIEVEHLAACRGGRRARSVARPARATGQGGHEHQAGQQQPQWSGPSPGGGTVVGRVTGAASDVAPSAVVALWKDLADWDIAPWGAALWGAALRGAALRGAARWDIAPSDIARWDLAPGGAARWDLVVGRASAASFGTGGVAGARPWGAATLAGSGLRVGHATSGFNISTG</sequence>
<organism evidence="2">
    <name type="scientific">bioreactor metagenome</name>
    <dbReference type="NCBI Taxonomy" id="1076179"/>
    <lineage>
        <taxon>unclassified sequences</taxon>
        <taxon>metagenomes</taxon>
        <taxon>ecological metagenomes</taxon>
    </lineage>
</organism>
<reference evidence="2" key="1">
    <citation type="submission" date="2019-08" db="EMBL/GenBank/DDBJ databases">
        <authorList>
            <person name="Kucharzyk K."/>
            <person name="Murdoch R.W."/>
            <person name="Higgins S."/>
            <person name="Loffler F."/>
        </authorList>
    </citation>
    <scope>NUCLEOTIDE SEQUENCE</scope>
</reference>
<evidence type="ECO:0000313" key="2">
    <source>
        <dbReference type="EMBL" id="MPM66821.1"/>
    </source>
</evidence>
<dbReference type="EMBL" id="VSSQ01021316">
    <property type="protein sequence ID" value="MPM66821.1"/>
    <property type="molecule type" value="Genomic_DNA"/>
</dbReference>
<evidence type="ECO:0000256" key="1">
    <source>
        <dbReference type="SAM" id="MobiDB-lite"/>
    </source>
</evidence>
<dbReference type="AlphaFoldDB" id="A0A645BQF6"/>